<dbReference type="AlphaFoldDB" id="A0A426YEE8"/>
<reference evidence="1 2" key="1">
    <citation type="journal article" date="2014" name="Agronomy (Basel)">
        <title>A Draft Genome Sequence for Ensete ventricosum, the Drought-Tolerant Tree Against Hunger.</title>
        <authorList>
            <person name="Harrison J."/>
            <person name="Moore K.A."/>
            <person name="Paszkiewicz K."/>
            <person name="Jones T."/>
            <person name="Grant M."/>
            <person name="Ambacheew D."/>
            <person name="Muzemil S."/>
            <person name="Studholme D.J."/>
        </authorList>
    </citation>
    <scope>NUCLEOTIDE SEQUENCE [LARGE SCALE GENOMIC DNA]</scope>
</reference>
<protein>
    <submittedName>
        <fullName evidence="1">Uncharacterized protein</fullName>
    </submittedName>
</protein>
<name>A0A426YEE8_ENSVE</name>
<gene>
    <name evidence="1" type="ORF">B296_00027115</name>
</gene>
<dbReference type="EMBL" id="AMZH03012982">
    <property type="protein sequence ID" value="RRT50047.1"/>
    <property type="molecule type" value="Genomic_DNA"/>
</dbReference>
<organism evidence="1 2">
    <name type="scientific">Ensete ventricosum</name>
    <name type="common">Abyssinian banana</name>
    <name type="synonym">Musa ensete</name>
    <dbReference type="NCBI Taxonomy" id="4639"/>
    <lineage>
        <taxon>Eukaryota</taxon>
        <taxon>Viridiplantae</taxon>
        <taxon>Streptophyta</taxon>
        <taxon>Embryophyta</taxon>
        <taxon>Tracheophyta</taxon>
        <taxon>Spermatophyta</taxon>
        <taxon>Magnoliopsida</taxon>
        <taxon>Liliopsida</taxon>
        <taxon>Zingiberales</taxon>
        <taxon>Musaceae</taxon>
        <taxon>Ensete</taxon>
    </lineage>
</organism>
<sequence>MVKSMHRVDAVGNSPGVRRKLAKGIRSLPRVSGACQDDAREFAKRKLRLTRRLSRVAEKLVGSLTMEGSMKLQPNDGPISSLSIGLGFGRCGGFCREFTRRFAEGIGKLVGNTPGDH</sequence>
<comment type="caution">
    <text evidence="1">The sequence shown here is derived from an EMBL/GenBank/DDBJ whole genome shotgun (WGS) entry which is preliminary data.</text>
</comment>
<proteinExistence type="predicted"/>
<evidence type="ECO:0000313" key="2">
    <source>
        <dbReference type="Proteomes" id="UP000287651"/>
    </source>
</evidence>
<evidence type="ECO:0000313" key="1">
    <source>
        <dbReference type="EMBL" id="RRT50047.1"/>
    </source>
</evidence>
<accession>A0A426YEE8</accession>
<dbReference type="Proteomes" id="UP000287651">
    <property type="component" value="Unassembled WGS sequence"/>
</dbReference>